<comment type="caution">
    <text evidence="9">The sequence shown here is derived from an EMBL/GenBank/DDBJ whole genome shotgun (WGS) entry which is preliminary data.</text>
</comment>
<protein>
    <recommendedName>
        <fullName evidence="8">DDE Tnp4 domain-containing protein</fullName>
    </recommendedName>
</protein>
<evidence type="ECO:0000256" key="5">
    <source>
        <dbReference type="ARBA" id="ARBA00022723"/>
    </source>
</evidence>
<dbReference type="GO" id="GO:0046872">
    <property type="term" value="F:metal ion binding"/>
    <property type="evidence" value="ECO:0007669"/>
    <property type="project" value="UniProtKB-KW"/>
</dbReference>
<comment type="cofactor">
    <cofactor evidence="1">
        <name>a divalent metal cation</name>
        <dbReference type="ChEBI" id="CHEBI:60240"/>
    </cofactor>
</comment>
<name>A0AAV8YNU4_9CUCU</name>
<gene>
    <name evidence="9" type="ORF">NQ318_023559</name>
</gene>
<keyword evidence="4" id="KW-0540">Nuclease</keyword>
<dbReference type="InterPro" id="IPR045249">
    <property type="entry name" value="HARBI1-like"/>
</dbReference>
<accession>A0AAV8YNU4</accession>
<evidence type="ECO:0000256" key="4">
    <source>
        <dbReference type="ARBA" id="ARBA00022722"/>
    </source>
</evidence>
<evidence type="ECO:0000256" key="6">
    <source>
        <dbReference type="ARBA" id="ARBA00022801"/>
    </source>
</evidence>
<dbReference type="PANTHER" id="PTHR22930:SF85">
    <property type="entry name" value="GH03217P-RELATED"/>
    <property type="match status" value="1"/>
</dbReference>
<dbReference type="PANTHER" id="PTHR22930">
    <property type="match status" value="1"/>
</dbReference>
<dbReference type="GO" id="GO:0016787">
    <property type="term" value="F:hydrolase activity"/>
    <property type="evidence" value="ECO:0007669"/>
    <property type="project" value="UniProtKB-KW"/>
</dbReference>
<evidence type="ECO:0000259" key="8">
    <source>
        <dbReference type="Pfam" id="PF13359"/>
    </source>
</evidence>
<feature type="domain" description="DDE Tnp4" evidence="8">
    <location>
        <begin position="108"/>
        <end position="222"/>
    </location>
</feature>
<keyword evidence="6" id="KW-0378">Hydrolase</keyword>
<sequence length="233" mass="26815">MEGTKKAMLQVVCEFLSSTSSSSDEELGKNSNRYVGNKSTFRQVSSRFNMSESTFHSICTRLLNFLNDISPNVIKFPNTVEEKQQAASEFARAYCRFSELKTPVGKIKSTYVNRHDLPAMVLQGICSSDRKFIDVFTGIPSKIYDARVFKLSFISDKLPQICGNTYHILGDAAYPIRKWLLTPYRDYGNLTNEQRTYNYKFSATRVRIENTFGIFKQRFRQLLKVDLWAVKIS</sequence>
<keyword evidence="10" id="KW-1185">Reference proteome</keyword>
<proteinExistence type="inferred from homology"/>
<evidence type="ECO:0000313" key="10">
    <source>
        <dbReference type="Proteomes" id="UP001162162"/>
    </source>
</evidence>
<comment type="similarity">
    <text evidence="3">Belongs to the HARBI1 family.</text>
</comment>
<evidence type="ECO:0000256" key="1">
    <source>
        <dbReference type="ARBA" id="ARBA00001968"/>
    </source>
</evidence>
<dbReference type="AlphaFoldDB" id="A0AAV8YNU4"/>
<dbReference type="GO" id="GO:0004518">
    <property type="term" value="F:nuclease activity"/>
    <property type="evidence" value="ECO:0007669"/>
    <property type="project" value="UniProtKB-KW"/>
</dbReference>
<organism evidence="9 10">
    <name type="scientific">Aromia moschata</name>
    <dbReference type="NCBI Taxonomy" id="1265417"/>
    <lineage>
        <taxon>Eukaryota</taxon>
        <taxon>Metazoa</taxon>
        <taxon>Ecdysozoa</taxon>
        <taxon>Arthropoda</taxon>
        <taxon>Hexapoda</taxon>
        <taxon>Insecta</taxon>
        <taxon>Pterygota</taxon>
        <taxon>Neoptera</taxon>
        <taxon>Endopterygota</taxon>
        <taxon>Coleoptera</taxon>
        <taxon>Polyphaga</taxon>
        <taxon>Cucujiformia</taxon>
        <taxon>Chrysomeloidea</taxon>
        <taxon>Cerambycidae</taxon>
        <taxon>Cerambycinae</taxon>
        <taxon>Callichromatini</taxon>
        <taxon>Aromia</taxon>
    </lineage>
</organism>
<keyword evidence="5" id="KW-0479">Metal-binding</keyword>
<dbReference type="InterPro" id="IPR027806">
    <property type="entry name" value="HARBI1_dom"/>
</dbReference>
<evidence type="ECO:0000256" key="2">
    <source>
        <dbReference type="ARBA" id="ARBA00004123"/>
    </source>
</evidence>
<reference evidence="9" key="1">
    <citation type="journal article" date="2023" name="Insect Mol. Biol.">
        <title>Genome sequencing provides insights into the evolution of gene families encoding plant cell wall-degrading enzymes in longhorned beetles.</title>
        <authorList>
            <person name="Shin N.R."/>
            <person name="Okamura Y."/>
            <person name="Kirsch R."/>
            <person name="Pauchet Y."/>
        </authorList>
    </citation>
    <scope>NUCLEOTIDE SEQUENCE</scope>
    <source>
        <strain evidence="9">AMC_N1</strain>
    </source>
</reference>
<dbReference type="Pfam" id="PF13359">
    <property type="entry name" value="DDE_Tnp_4"/>
    <property type="match status" value="1"/>
</dbReference>
<evidence type="ECO:0000256" key="3">
    <source>
        <dbReference type="ARBA" id="ARBA00006958"/>
    </source>
</evidence>
<dbReference type="EMBL" id="JAPWTK010000056">
    <property type="protein sequence ID" value="KAJ8953440.1"/>
    <property type="molecule type" value="Genomic_DNA"/>
</dbReference>
<evidence type="ECO:0000256" key="7">
    <source>
        <dbReference type="ARBA" id="ARBA00023242"/>
    </source>
</evidence>
<dbReference type="Proteomes" id="UP001162162">
    <property type="component" value="Unassembled WGS sequence"/>
</dbReference>
<evidence type="ECO:0000313" key="9">
    <source>
        <dbReference type="EMBL" id="KAJ8953440.1"/>
    </source>
</evidence>
<comment type="subcellular location">
    <subcellularLocation>
        <location evidence="2">Nucleus</location>
    </subcellularLocation>
</comment>
<keyword evidence="7" id="KW-0539">Nucleus</keyword>
<dbReference type="GO" id="GO:0005634">
    <property type="term" value="C:nucleus"/>
    <property type="evidence" value="ECO:0007669"/>
    <property type="project" value="UniProtKB-SubCell"/>
</dbReference>